<reference evidence="1 2" key="1">
    <citation type="submission" date="2015-01" db="EMBL/GenBank/DDBJ databases">
        <title>Ahrensia donghaiensis sp. nov., a novel dimethylsulphoniopropionate-cleavage bacterium isolated from seawater and emended descriptions of the genus Ahrensia and Ahrensia kielensis.</title>
        <authorList>
            <person name="Liu J."/>
        </authorList>
    </citation>
    <scope>NUCLEOTIDE SEQUENCE [LARGE SCALE GENOMIC DNA]</scope>
    <source>
        <strain evidence="1 2">LZD062</strain>
    </source>
</reference>
<name>A0A0M9GN93_9HYPH</name>
<comment type="caution">
    <text evidence="1">The sequence shown here is derived from an EMBL/GenBank/DDBJ whole genome shotgun (WGS) entry which is preliminary data.</text>
</comment>
<evidence type="ECO:0008006" key="3">
    <source>
        <dbReference type="Google" id="ProtNLM"/>
    </source>
</evidence>
<protein>
    <recommendedName>
        <fullName evidence="3">HEAT repeat domain-containing protein</fullName>
    </recommendedName>
</protein>
<dbReference type="STRING" id="1514904.SU32_06790"/>
<dbReference type="PATRIC" id="fig|1514904.3.peg.3391"/>
<dbReference type="Proteomes" id="UP000038011">
    <property type="component" value="Unassembled WGS sequence"/>
</dbReference>
<keyword evidence="2" id="KW-1185">Reference proteome</keyword>
<sequence>MLTGGHPNSLGRTLDVVECVLDDHERFEELYQCYFSDDEVVRLRTSNAIRRVFKEHPEWFEDYVERLMTEITQIDQPSTKWTLSQLWLEYRSRLTGDQMERAKEYLVVTLHEEDDWIVLNMTMKTLQHFVKDDPSLIPKIAERARLLAKDRRNSVAKGAVKLLNAAGEPVDLLK</sequence>
<accession>A0A0M9GN93</accession>
<dbReference type="EMBL" id="JXMU01000008">
    <property type="protein sequence ID" value="KPB01773.1"/>
    <property type="molecule type" value="Genomic_DNA"/>
</dbReference>
<dbReference type="InterPro" id="IPR011989">
    <property type="entry name" value="ARM-like"/>
</dbReference>
<dbReference type="AlphaFoldDB" id="A0A0M9GN93"/>
<dbReference type="InterPro" id="IPR016024">
    <property type="entry name" value="ARM-type_fold"/>
</dbReference>
<dbReference type="Gene3D" id="1.25.10.10">
    <property type="entry name" value="Leucine-rich Repeat Variant"/>
    <property type="match status" value="1"/>
</dbReference>
<gene>
    <name evidence="1" type="ORF">SU32_06790</name>
</gene>
<proteinExistence type="predicted"/>
<organism evidence="1 2">
    <name type="scientific">Ahrensia marina</name>
    <dbReference type="NCBI Taxonomy" id="1514904"/>
    <lineage>
        <taxon>Bacteria</taxon>
        <taxon>Pseudomonadati</taxon>
        <taxon>Pseudomonadota</taxon>
        <taxon>Alphaproteobacteria</taxon>
        <taxon>Hyphomicrobiales</taxon>
        <taxon>Ahrensiaceae</taxon>
        <taxon>Ahrensia</taxon>
    </lineage>
</organism>
<dbReference type="SUPFAM" id="SSF48371">
    <property type="entry name" value="ARM repeat"/>
    <property type="match status" value="1"/>
</dbReference>
<evidence type="ECO:0000313" key="1">
    <source>
        <dbReference type="EMBL" id="KPB01773.1"/>
    </source>
</evidence>
<evidence type="ECO:0000313" key="2">
    <source>
        <dbReference type="Proteomes" id="UP000038011"/>
    </source>
</evidence>